<evidence type="ECO:0008006" key="4">
    <source>
        <dbReference type="Google" id="ProtNLM"/>
    </source>
</evidence>
<organism evidence="2 3">
    <name type="scientific">Streptomyces griseiscabiei</name>
    <dbReference type="NCBI Taxonomy" id="2993540"/>
    <lineage>
        <taxon>Bacteria</taxon>
        <taxon>Bacillati</taxon>
        <taxon>Actinomycetota</taxon>
        <taxon>Actinomycetes</taxon>
        <taxon>Kitasatosporales</taxon>
        <taxon>Streptomycetaceae</taxon>
        <taxon>Streptomyces</taxon>
    </lineage>
</organism>
<evidence type="ECO:0000313" key="3">
    <source>
        <dbReference type="Proteomes" id="UP001271723"/>
    </source>
</evidence>
<evidence type="ECO:0000256" key="1">
    <source>
        <dbReference type="SAM" id="Phobius"/>
    </source>
</evidence>
<accession>A0ABU4LGC8</accession>
<feature type="transmembrane region" description="Helical" evidence="1">
    <location>
        <begin position="56"/>
        <end position="74"/>
    </location>
</feature>
<gene>
    <name evidence="2" type="ORF">PV517_39515</name>
</gene>
<sequence>MSDQGDVTFGQLLLVEYQTVKDEQKTRIGFRDNLLYVTLTVLAAVIAASAQAGQPAMLLALPPVCVVLGWTYLVNDEKISAIGAYVRGDLGPRLAQLAGAEKAFDWEVAHRADTRRRSRKAIQCGIDLLAFCVVPFAGLAVYWVSGGTGAGLVVVSVVEALTVVGLGVQIVLYATPFSRPATT</sequence>
<dbReference type="EMBL" id="JARAVY010000022">
    <property type="protein sequence ID" value="MDX2914747.1"/>
    <property type="molecule type" value="Genomic_DNA"/>
</dbReference>
<protein>
    <recommendedName>
        <fullName evidence="4">Integral membrane protein</fullName>
    </recommendedName>
</protein>
<dbReference type="RefSeq" id="WP_086755464.1">
    <property type="nucleotide sequence ID" value="NZ_JAGJBZ010000002.1"/>
</dbReference>
<keyword evidence="3" id="KW-1185">Reference proteome</keyword>
<evidence type="ECO:0000313" key="2">
    <source>
        <dbReference type="EMBL" id="MDX2914747.1"/>
    </source>
</evidence>
<name>A0ABU4LGC8_9ACTN</name>
<reference evidence="2 3" key="1">
    <citation type="journal article" date="2023" name="Microb. Genom.">
        <title>Mesoterricola silvestris gen. nov., sp. nov., Mesoterricola sediminis sp. nov., Geothrix oryzae sp. nov., Geothrix edaphica sp. nov., Geothrix rubra sp. nov., and Geothrix limicola sp. nov., six novel members of Acidobacteriota isolated from soils.</title>
        <authorList>
            <person name="Weisberg A.J."/>
            <person name="Pearce E."/>
            <person name="Kramer C.G."/>
            <person name="Chang J.H."/>
            <person name="Clarke C.R."/>
        </authorList>
    </citation>
    <scope>NUCLEOTIDE SEQUENCE [LARGE SCALE GENOMIC DNA]</scope>
    <source>
        <strain evidence="2 3">NRRL_B-2795</strain>
    </source>
</reference>
<feature type="transmembrane region" description="Helical" evidence="1">
    <location>
        <begin position="124"/>
        <end position="144"/>
    </location>
</feature>
<proteinExistence type="predicted"/>
<feature type="transmembrane region" description="Helical" evidence="1">
    <location>
        <begin position="33"/>
        <end position="50"/>
    </location>
</feature>
<keyword evidence="1" id="KW-0812">Transmembrane</keyword>
<dbReference type="Proteomes" id="UP001271723">
    <property type="component" value="Unassembled WGS sequence"/>
</dbReference>
<keyword evidence="1" id="KW-0472">Membrane</keyword>
<feature type="transmembrane region" description="Helical" evidence="1">
    <location>
        <begin position="150"/>
        <end position="174"/>
    </location>
</feature>
<keyword evidence="1" id="KW-1133">Transmembrane helix</keyword>
<comment type="caution">
    <text evidence="2">The sequence shown here is derived from an EMBL/GenBank/DDBJ whole genome shotgun (WGS) entry which is preliminary data.</text>
</comment>